<organism evidence="3 4">
    <name type="scientific">Laetiporus sulphureus 93-53</name>
    <dbReference type="NCBI Taxonomy" id="1314785"/>
    <lineage>
        <taxon>Eukaryota</taxon>
        <taxon>Fungi</taxon>
        <taxon>Dikarya</taxon>
        <taxon>Basidiomycota</taxon>
        <taxon>Agaricomycotina</taxon>
        <taxon>Agaricomycetes</taxon>
        <taxon>Polyporales</taxon>
        <taxon>Laetiporus</taxon>
    </lineage>
</organism>
<dbReference type="InterPro" id="IPR001357">
    <property type="entry name" value="BRCT_dom"/>
</dbReference>
<proteinExistence type="predicted"/>
<dbReference type="PROSITE" id="PS50172">
    <property type="entry name" value="BRCT"/>
    <property type="match status" value="1"/>
</dbReference>
<feature type="compositionally biased region" description="Basic and acidic residues" evidence="1">
    <location>
        <begin position="493"/>
        <end position="507"/>
    </location>
</feature>
<dbReference type="Gene3D" id="3.40.50.10190">
    <property type="entry name" value="BRCT domain"/>
    <property type="match status" value="1"/>
</dbReference>
<keyword evidence="4" id="KW-1185">Reference proteome</keyword>
<dbReference type="STRING" id="1314785.A0A165CDU7"/>
<dbReference type="GeneID" id="63830150"/>
<evidence type="ECO:0000313" key="4">
    <source>
        <dbReference type="Proteomes" id="UP000076871"/>
    </source>
</evidence>
<dbReference type="SUPFAM" id="SSF52113">
    <property type="entry name" value="BRCT domain"/>
    <property type="match status" value="1"/>
</dbReference>
<feature type="compositionally biased region" description="Pro residues" evidence="1">
    <location>
        <begin position="151"/>
        <end position="161"/>
    </location>
</feature>
<evidence type="ECO:0000256" key="1">
    <source>
        <dbReference type="SAM" id="MobiDB-lite"/>
    </source>
</evidence>
<gene>
    <name evidence="3" type="ORF">LAESUDRAFT_762531</name>
</gene>
<dbReference type="OrthoDB" id="3267102at2759"/>
<feature type="domain" description="BRCT" evidence="2">
    <location>
        <begin position="406"/>
        <end position="477"/>
    </location>
</feature>
<feature type="region of interest" description="Disordered" evidence="1">
    <location>
        <begin position="147"/>
        <end position="175"/>
    </location>
</feature>
<dbReference type="EMBL" id="KV427650">
    <property type="protein sequence ID" value="KZT02632.1"/>
    <property type="molecule type" value="Genomic_DNA"/>
</dbReference>
<feature type="region of interest" description="Disordered" evidence="1">
    <location>
        <begin position="480"/>
        <end position="520"/>
    </location>
</feature>
<evidence type="ECO:0000259" key="2">
    <source>
        <dbReference type="PROSITE" id="PS50172"/>
    </source>
</evidence>
<dbReference type="InterPro" id="IPR036420">
    <property type="entry name" value="BRCT_dom_sf"/>
</dbReference>
<feature type="compositionally biased region" description="Polar residues" evidence="1">
    <location>
        <begin position="298"/>
        <end position="312"/>
    </location>
</feature>
<evidence type="ECO:0000313" key="3">
    <source>
        <dbReference type="EMBL" id="KZT02632.1"/>
    </source>
</evidence>
<dbReference type="Proteomes" id="UP000076871">
    <property type="component" value="Unassembled WGS sequence"/>
</dbReference>
<reference evidence="3 4" key="1">
    <citation type="journal article" date="2016" name="Mol. Biol. Evol.">
        <title>Comparative Genomics of Early-Diverging Mushroom-Forming Fungi Provides Insights into the Origins of Lignocellulose Decay Capabilities.</title>
        <authorList>
            <person name="Nagy L.G."/>
            <person name="Riley R."/>
            <person name="Tritt A."/>
            <person name="Adam C."/>
            <person name="Daum C."/>
            <person name="Floudas D."/>
            <person name="Sun H."/>
            <person name="Yadav J.S."/>
            <person name="Pangilinan J."/>
            <person name="Larsson K.H."/>
            <person name="Matsuura K."/>
            <person name="Barry K."/>
            <person name="Labutti K."/>
            <person name="Kuo R."/>
            <person name="Ohm R.A."/>
            <person name="Bhattacharya S.S."/>
            <person name="Shirouzu T."/>
            <person name="Yoshinaga Y."/>
            <person name="Martin F.M."/>
            <person name="Grigoriev I.V."/>
            <person name="Hibbett D.S."/>
        </authorList>
    </citation>
    <scope>NUCLEOTIDE SEQUENCE [LARGE SCALE GENOMIC DNA]</scope>
    <source>
        <strain evidence="3 4">93-53</strain>
    </source>
</reference>
<name>A0A165CDU7_9APHY</name>
<feature type="region of interest" description="Disordered" evidence="1">
    <location>
        <begin position="298"/>
        <end position="391"/>
    </location>
</feature>
<sequence>MSELTGFLESNLSQAEGYSRVFVDETGQELSIFVETAEFAYRPKLVRSLRKGGARIAYYPTEARVILVDVETEAGKQFVHDWGSEPGKAVLNWRWAAKAIELGRAPLSSEDWGGFRLKRGSDGGVVDFEQSVHAVLWSSMHGQLMWRRSPLPTPRQTPPEAGPSQPKAAANLPSSSQQNIAALSIAARELVAENPFNPSLQNLSNNHQQANPMLFMAAPATSTLPAPSQPPPPPTPFAETAAMLQLLLQSQASTAMASSVLASNPPPALNQDQTLASASQFNQSPSVAASDFMDVGTSNVIDSHGSSDTRGSSPPAPQVLPPSLKRKTSPYGVPSPSKGKERAVSPPRPTKTLRTGTPPPDDADSAVMPPLSSQKSFSGSPRDPGNALVTDEGESTAIWVQMETRKRSDLLQVIKKNGGRIVADVLDADVAVLARLTKSFEHWLKLAHQAGTPAVRPQYIHDCISDSALLKTEPYEYEYVPEKRKRGRPSKNPYKESSPRKKPESKPKPKSQHSTTQHQARVNERMDNQVPPIHTEPSPPPPSRVVQWTEGKNFYTQEEMEYFEKYGAILLMREPDMPKGTLAAKMHHKMPQHSLGSWQTWMIKKNAEIDEWRKRGFVAQRKASHVNEKQSSTPPSTDVVANASPSATSRMQMQKAIHGEFEVMTEFLARGGADNRSDDEVWNELARRYPSLTPLQWRDYWNTHGREVNAEVERLMGLYKQASDQKT</sequence>
<protein>
    <recommendedName>
        <fullName evidence="2">BRCT domain-containing protein</fullName>
    </recommendedName>
</protein>
<dbReference type="RefSeq" id="XP_040760372.1">
    <property type="nucleotide sequence ID" value="XM_040913122.1"/>
</dbReference>
<feature type="region of interest" description="Disordered" evidence="1">
    <location>
        <begin position="623"/>
        <end position="642"/>
    </location>
</feature>
<dbReference type="AlphaFoldDB" id="A0A165CDU7"/>
<dbReference type="Pfam" id="PF16589">
    <property type="entry name" value="BRCT_2"/>
    <property type="match status" value="1"/>
</dbReference>
<accession>A0A165CDU7</accession>
<dbReference type="InParanoid" id="A0A165CDU7"/>